<keyword evidence="4" id="KW-1185">Reference proteome</keyword>
<comment type="caution">
    <text evidence="3">The sequence shown here is derived from an EMBL/GenBank/DDBJ whole genome shotgun (WGS) entry which is preliminary data.</text>
</comment>
<evidence type="ECO:0000256" key="2">
    <source>
        <dbReference type="SAM" id="MobiDB-lite"/>
    </source>
</evidence>
<dbReference type="Proteomes" id="UP001595075">
    <property type="component" value="Unassembled WGS sequence"/>
</dbReference>
<gene>
    <name evidence="3" type="ORF">VTL71DRAFT_14543</name>
</gene>
<evidence type="ECO:0000313" key="4">
    <source>
        <dbReference type="Proteomes" id="UP001595075"/>
    </source>
</evidence>
<feature type="region of interest" description="Disordered" evidence="2">
    <location>
        <begin position="1"/>
        <end position="49"/>
    </location>
</feature>
<feature type="coiled-coil region" evidence="1">
    <location>
        <begin position="98"/>
        <end position="172"/>
    </location>
</feature>
<feature type="compositionally biased region" description="Basic residues" evidence="2">
    <location>
        <begin position="26"/>
        <end position="36"/>
    </location>
</feature>
<evidence type="ECO:0000256" key="1">
    <source>
        <dbReference type="SAM" id="Coils"/>
    </source>
</evidence>
<reference evidence="3 4" key="1">
    <citation type="journal article" date="2024" name="Commun. Biol.">
        <title>Comparative genomic analysis of thermophilic fungi reveals convergent evolutionary adaptations and gene losses.</title>
        <authorList>
            <person name="Steindorff A.S."/>
            <person name="Aguilar-Pontes M.V."/>
            <person name="Robinson A.J."/>
            <person name="Andreopoulos B."/>
            <person name="LaButti K."/>
            <person name="Kuo A."/>
            <person name="Mondo S."/>
            <person name="Riley R."/>
            <person name="Otillar R."/>
            <person name="Haridas S."/>
            <person name="Lipzen A."/>
            <person name="Grimwood J."/>
            <person name="Schmutz J."/>
            <person name="Clum A."/>
            <person name="Reid I.D."/>
            <person name="Moisan M.C."/>
            <person name="Butler G."/>
            <person name="Nguyen T.T.M."/>
            <person name="Dewar K."/>
            <person name="Conant G."/>
            <person name="Drula E."/>
            <person name="Henrissat B."/>
            <person name="Hansel C."/>
            <person name="Singer S."/>
            <person name="Hutchinson M.I."/>
            <person name="de Vries R.P."/>
            <person name="Natvig D.O."/>
            <person name="Powell A.J."/>
            <person name="Tsang A."/>
            <person name="Grigoriev I.V."/>
        </authorList>
    </citation>
    <scope>NUCLEOTIDE SEQUENCE [LARGE SCALE GENOMIC DNA]</scope>
    <source>
        <strain evidence="3 4">CBS 494.80</strain>
    </source>
</reference>
<keyword evidence="1" id="KW-0175">Coiled coil</keyword>
<feature type="compositionally biased region" description="Basic and acidic residues" evidence="2">
    <location>
        <begin position="7"/>
        <end position="20"/>
    </location>
</feature>
<name>A0ABR4CIT5_9HELO</name>
<protein>
    <submittedName>
        <fullName evidence="3">Uncharacterized protein</fullName>
    </submittedName>
</protein>
<evidence type="ECO:0000313" key="3">
    <source>
        <dbReference type="EMBL" id="KAL2069864.1"/>
    </source>
</evidence>
<accession>A0ABR4CIT5</accession>
<sequence length="205" mass="24451">MSSRRPYIVERDSRGRERLVLQRSSSHSHSHPHRRSSSYGDTQTTTQELLDEASSREALLAAEVSSLQTRLSIAQRDQWHLQNLRGEHQRVVNEHYQCRNLGAQLDAQVREVRRLEELLTEEEERNEKLVRREEKLEEKVRLLKRGSGEGYQRRYEEKLQEVEMLRVRLLEKDEVIRLAEMRIVDRNEKIVGYKNWLRNHGFIEA</sequence>
<proteinExistence type="predicted"/>
<dbReference type="EMBL" id="JAZHXI010000007">
    <property type="protein sequence ID" value="KAL2069864.1"/>
    <property type="molecule type" value="Genomic_DNA"/>
</dbReference>
<organism evidence="3 4">
    <name type="scientific">Oculimacula yallundae</name>
    <dbReference type="NCBI Taxonomy" id="86028"/>
    <lineage>
        <taxon>Eukaryota</taxon>
        <taxon>Fungi</taxon>
        <taxon>Dikarya</taxon>
        <taxon>Ascomycota</taxon>
        <taxon>Pezizomycotina</taxon>
        <taxon>Leotiomycetes</taxon>
        <taxon>Helotiales</taxon>
        <taxon>Ploettnerulaceae</taxon>
        <taxon>Oculimacula</taxon>
    </lineage>
</organism>